<dbReference type="EMBL" id="FPAS01000005">
    <property type="protein sequence ID" value="SFT85359.1"/>
    <property type="molecule type" value="Genomic_DNA"/>
</dbReference>
<comment type="similarity">
    <text evidence="1">Belongs to the ComF/GntX family.</text>
</comment>
<name>A0A1I7BDS8_9FLAO</name>
<dbReference type="Pfam" id="PF00156">
    <property type="entry name" value="Pribosyltran"/>
    <property type="match status" value="1"/>
</dbReference>
<dbReference type="CDD" id="cd06223">
    <property type="entry name" value="PRTases_typeI"/>
    <property type="match status" value="1"/>
</dbReference>
<sequence>MSRLNKLYYQVTKIGESLLSIPFPNRCFVCEKDLPYQQKCLCIDCHDNLRFTHFEQQGKNAYINEIFYGRVYLNLVLSLLYFKTNSSTQNILHQIKYNHGKELAIYLGQLMAEKWKASPHFEAFDGIIPVSLHEKKHFKRGYNQSKLLAQGLSEVFEIPIYDKVLYKGKHNSSQTKKSRAERIDNVRKVFYVKHAESIANKHILLVDDVLTTGATLEACALTLKESVPNLTISIYTLAYAQ</sequence>
<dbReference type="SUPFAM" id="SSF53271">
    <property type="entry name" value="PRTase-like"/>
    <property type="match status" value="1"/>
</dbReference>
<dbReference type="Proteomes" id="UP000236454">
    <property type="component" value="Unassembled WGS sequence"/>
</dbReference>
<dbReference type="PANTHER" id="PTHR47505">
    <property type="entry name" value="DNA UTILIZATION PROTEIN YHGH"/>
    <property type="match status" value="1"/>
</dbReference>
<dbReference type="Gene3D" id="3.40.50.2020">
    <property type="match status" value="1"/>
</dbReference>
<accession>A0A1I7BDS8</accession>
<dbReference type="InterPro" id="IPR051910">
    <property type="entry name" value="ComF/GntX_DNA_util-trans"/>
</dbReference>
<evidence type="ECO:0000256" key="1">
    <source>
        <dbReference type="ARBA" id="ARBA00008007"/>
    </source>
</evidence>
<proteinExistence type="inferred from homology"/>
<dbReference type="InterPro" id="IPR000836">
    <property type="entry name" value="PRTase_dom"/>
</dbReference>
<dbReference type="STRING" id="477690.SAMN05216474_2714"/>
<organism evidence="3 4">
    <name type="scientific">Lishizhenia tianjinensis</name>
    <dbReference type="NCBI Taxonomy" id="477690"/>
    <lineage>
        <taxon>Bacteria</taxon>
        <taxon>Pseudomonadati</taxon>
        <taxon>Bacteroidota</taxon>
        <taxon>Flavobacteriia</taxon>
        <taxon>Flavobacteriales</taxon>
        <taxon>Crocinitomicaceae</taxon>
        <taxon>Lishizhenia</taxon>
    </lineage>
</organism>
<evidence type="ECO:0000313" key="4">
    <source>
        <dbReference type="Proteomes" id="UP000236454"/>
    </source>
</evidence>
<dbReference type="AlphaFoldDB" id="A0A1I7BDS8"/>
<reference evidence="3 4" key="1">
    <citation type="submission" date="2016-10" db="EMBL/GenBank/DDBJ databases">
        <authorList>
            <person name="de Groot N.N."/>
        </authorList>
    </citation>
    <scope>NUCLEOTIDE SEQUENCE [LARGE SCALE GENOMIC DNA]</scope>
    <source>
        <strain evidence="3 4">CGMCC 1.7005</strain>
    </source>
</reference>
<dbReference type="InterPro" id="IPR029057">
    <property type="entry name" value="PRTase-like"/>
</dbReference>
<evidence type="ECO:0000259" key="2">
    <source>
        <dbReference type="Pfam" id="PF00156"/>
    </source>
</evidence>
<protein>
    <submittedName>
        <fullName evidence="3">ComF family protein</fullName>
    </submittedName>
</protein>
<feature type="domain" description="Phosphoribosyltransferase" evidence="2">
    <location>
        <begin position="148"/>
        <end position="238"/>
    </location>
</feature>
<evidence type="ECO:0000313" key="3">
    <source>
        <dbReference type="EMBL" id="SFT85359.1"/>
    </source>
</evidence>
<dbReference type="PANTHER" id="PTHR47505:SF1">
    <property type="entry name" value="DNA UTILIZATION PROTEIN YHGH"/>
    <property type="match status" value="1"/>
</dbReference>
<gene>
    <name evidence="3" type="ORF">SAMN05216474_2714</name>
</gene>
<keyword evidence="4" id="KW-1185">Reference proteome</keyword>